<gene>
    <name evidence="3" type="ORF">M0811_00431</name>
</gene>
<reference evidence="3" key="1">
    <citation type="submission" date="2022-10" db="EMBL/GenBank/DDBJ databases">
        <title>Novel sulphate-reducing endosymbionts in the free-living metamonad Anaeramoeba.</title>
        <authorList>
            <person name="Jerlstrom-Hultqvist J."/>
            <person name="Cepicka I."/>
            <person name="Gallot-Lavallee L."/>
            <person name="Salas-Leiva D."/>
            <person name="Curtis B.A."/>
            <person name="Zahonova K."/>
            <person name="Pipaliya S."/>
            <person name="Dacks J."/>
            <person name="Roger A.J."/>
        </authorList>
    </citation>
    <scope>NUCLEOTIDE SEQUENCE</scope>
    <source>
        <strain evidence="3">BMAN</strain>
    </source>
</reference>
<evidence type="ECO:0000313" key="3">
    <source>
        <dbReference type="EMBL" id="KAJ5077111.1"/>
    </source>
</evidence>
<dbReference type="GO" id="GO:0034220">
    <property type="term" value="P:monoatomic ion transmembrane transport"/>
    <property type="evidence" value="ECO:0007669"/>
    <property type="project" value="UniProtKB-KW"/>
</dbReference>
<dbReference type="EMBL" id="JAPDFW010000059">
    <property type="protein sequence ID" value="KAJ5077111.1"/>
    <property type="molecule type" value="Genomic_DNA"/>
</dbReference>
<name>A0A9Q0RDZ0_ANAIG</name>
<dbReference type="Pfam" id="PF02214">
    <property type="entry name" value="BTB_2"/>
    <property type="match status" value="1"/>
</dbReference>
<evidence type="ECO:0000256" key="1">
    <source>
        <dbReference type="SAM" id="MobiDB-lite"/>
    </source>
</evidence>
<keyword evidence="3" id="KW-0406">Ion transport</keyword>
<dbReference type="InterPro" id="IPR013320">
    <property type="entry name" value="ConA-like_dom_sf"/>
</dbReference>
<dbReference type="InterPro" id="IPR043136">
    <property type="entry name" value="B30.2/SPRY_sf"/>
</dbReference>
<proteinExistence type="predicted"/>
<organism evidence="3 4">
    <name type="scientific">Anaeramoeba ignava</name>
    <name type="common">Anaerobic marine amoeba</name>
    <dbReference type="NCBI Taxonomy" id="1746090"/>
    <lineage>
        <taxon>Eukaryota</taxon>
        <taxon>Metamonada</taxon>
        <taxon>Anaeramoebidae</taxon>
        <taxon>Anaeramoeba</taxon>
    </lineage>
</organism>
<dbReference type="PROSITE" id="PS50188">
    <property type="entry name" value="B302_SPRY"/>
    <property type="match status" value="1"/>
</dbReference>
<evidence type="ECO:0000259" key="2">
    <source>
        <dbReference type="PROSITE" id="PS50188"/>
    </source>
</evidence>
<sequence>MSDEKQKKKTKKPKKTPMERVQNTMRVMQENIQKDTIEIEVGNQKFKSTRETLEKSELLKDALDLQKKGQRSPNQIFVDEDPTYFPFLLWFLRQKEIDSFTLLSKLEKIEYSEIQLILSSAKNFRIYSLVDLLENYLGTTFDPNLIKYQFEISENATRFKRINHDSVWKTAFSRFFRSGKHYFEGQLISASNNRYVMFGVTPKRISRGYSGQNLNPKGVSLHFSDGKLYIDSKSDIQLAPQQLEITDFLGVFLDMESQPKTVTFCVNGEVVGSSPITLSEPKYAFCVSTYNVNDEIKIFPFATPPESLLQKEKENQKN</sequence>
<dbReference type="SUPFAM" id="SSF49899">
    <property type="entry name" value="Concanavalin A-like lectins/glucanases"/>
    <property type="match status" value="1"/>
</dbReference>
<dbReference type="GO" id="GO:0051260">
    <property type="term" value="P:protein homooligomerization"/>
    <property type="evidence" value="ECO:0007669"/>
    <property type="project" value="InterPro"/>
</dbReference>
<dbReference type="InterPro" id="IPR003131">
    <property type="entry name" value="T1-type_BTB"/>
</dbReference>
<feature type="domain" description="B30.2/SPRY" evidence="2">
    <location>
        <begin position="119"/>
        <end position="318"/>
    </location>
</feature>
<comment type="caution">
    <text evidence="3">The sequence shown here is derived from an EMBL/GenBank/DDBJ whole genome shotgun (WGS) entry which is preliminary data.</text>
</comment>
<dbReference type="Gene3D" id="2.60.120.920">
    <property type="match status" value="1"/>
</dbReference>
<dbReference type="AlphaFoldDB" id="A0A9Q0RDZ0"/>
<dbReference type="Proteomes" id="UP001149090">
    <property type="component" value="Unassembled WGS sequence"/>
</dbReference>
<keyword evidence="3" id="KW-0407">Ion channel</keyword>
<dbReference type="Gene3D" id="3.30.710.10">
    <property type="entry name" value="Potassium Channel Kv1.1, Chain A"/>
    <property type="match status" value="1"/>
</dbReference>
<accession>A0A9Q0RDZ0</accession>
<feature type="region of interest" description="Disordered" evidence="1">
    <location>
        <begin position="1"/>
        <end position="21"/>
    </location>
</feature>
<keyword evidence="4" id="KW-1185">Reference proteome</keyword>
<dbReference type="OrthoDB" id="2414723at2759"/>
<protein>
    <submittedName>
        <fullName evidence="3">Potassium channel tetramerization domain-containing</fullName>
    </submittedName>
</protein>
<evidence type="ECO:0000313" key="4">
    <source>
        <dbReference type="Proteomes" id="UP001149090"/>
    </source>
</evidence>
<dbReference type="SUPFAM" id="SSF54695">
    <property type="entry name" value="POZ domain"/>
    <property type="match status" value="1"/>
</dbReference>
<dbReference type="InterPro" id="IPR001870">
    <property type="entry name" value="B30.2/SPRY"/>
</dbReference>
<dbReference type="InterPro" id="IPR011333">
    <property type="entry name" value="SKP1/BTB/POZ_sf"/>
</dbReference>
<keyword evidence="3" id="KW-0813">Transport</keyword>